<evidence type="ECO:0000256" key="15">
    <source>
        <dbReference type="ARBA" id="ARBA00032361"/>
    </source>
</evidence>
<dbReference type="AlphaFoldDB" id="A0A2P8R1K6"/>
<evidence type="ECO:0000256" key="7">
    <source>
        <dbReference type="ARBA" id="ARBA00022516"/>
    </source>
</evidence>
<feature type="transmembrane region" description="Helical" evidence="17">
    <location>
        <begin position="62"/>
        <end position="83"/>
    </location>
</feature>
<accession>A0A2P8R1K6</accession>
<comment type="similarity">
    <text evidence="4 16">Belongs to the CDP-alcohol phosphatidyltransferase class-I family.</text>
</comment>
<gene>
    <name evidence="18" type="primary">pssA</name>
    <name evidence="18" type="ORF">CQ405_04590</name>
</gene>
<dbReference type="GO" id="GO:0008654">
    <property type="term" value="P:phospholipid biosynthetic process"/>
    <property type="evidence" value="ECO:0007669"/>
    <property type="project" value="UniProtKB-KW"/>
</dbReference>
<dbReference type="GO" id="GO:0016020">
    <property type="term" value="C:membrane"/>
    <property type="evidence" value="ECO:0007669"/>
    <property type="project" value="UniProtKB-SubCell"/>
</dbReference>
<keyword evidence="13" id="KW-0594">Phospholipid biosynthesis</keyword>
<reference evidence="19" key="1">
    <citation type="submission" date="2017-10" db="EMBL/GenBank/DDBJ databases">
        <title>Campylobacter species from seals.</title>
        <authorList>
            <person name="Gilbert M.J."/>
            <person name="Zomer A.L."/>
            <person name="Timmerman A.J."/>
            <person name="Duim B."/>
            <person name="Wagenaar J.A."/>
        </authorList>
    </citation>
    <scope>NUCLEOTIDE SEQUENCE [LARGE SCALE GENOMIC DNA]</scope>
    <source>
        <strain evidence="19">17S00004-5</strain>
    </source>
</reference>
<evidence type="ECO:0000256" key="14">
    <source>
        <dbReference type="ARBA" id="ARBA00023264"/>
    </source>
</evidence>
<evidence type="ECO:0000256" key="5">
    <source>
        <dbReference type="ARBA" id="ARBA00013174"/>
    </source>
</evidence>
<comment type="catalytic activity">
    <reaction evidence="1">
        <text>a CDP-1,2-diacyl-sn-glycerol + L-serine = a 1,2-diacyl-sn-glycero-3-phospho-L-serine + CMP + H(+)</text>
        <dbReference type="Rhea" id="RHEA:16913"/>
        <dbReference type="ChEBI" id="CHEBI:15378"/>
        <dbReference type="ChEBI" id="CHEBI:33384"/>
        <dbReference type="ChEBI" id="CHEBI:57262"/>
        <dbReference type="ChEBI" id="CHEBI:58332"/>
        <dbReference type="ChEBI" id="CHEBI:60377"/>
        <dbReference type="EC" id="2.7.8.8"/>
    </reaction>
</comment>
<evidence type="ECO:0000256" key="8">
    <source>
        <dbReference type="ARBA" id="ARBA00022679"/>
    </source>
</evidence>
<keyword evidence="12 17" id="KW-0472">Membrane</keyword>
<feature type="transmembrane region" description="Helical" evidence="17">
    <location>
        <begin position="182"/>
        <end position="199"/>
    </location>
</feature>
<keyword evidence="19" id="KW-1185">Reference proteome</keyword>
<dbReference type="RefSeq" id="WP_106871223.1">
    <property type="nucleotide sequence ID" value="NZ_CP053841.1"/>
</dbReference>
<dbReference type="InterPro" id="IPR043130">
    <property type="entry name" value="CDP-OH_PTrfase_TM_dom"/>
</dbReference>
<evidence type="ECO:0000256" key="12">
    <source>
        <dbReference type="ARBA" id="ARBA00023136"/>
    </source>
</evidence>
<keyword evidence="14" id="KW-1208">Phospholipid metabolism</keyword>
<evidence type="ECO:0000256" key="3">
    <source>
        <dbReference type="ARBA" id="ARBA00004308"/>
    </source>
</evidence>
<organism evidence="18 19">
    <name type="scientific">Campylobacter blaseri</name>
    <dbReference type="NCBI Taxonomy" id="2042961"/>
    <lineage>
        <taxon>Bacteria</taxon>
        <taxon>Pseudomonadati</taxon>
        <taxon>Campylobacterota</taxon>
        <taxon>Epsilonproteobacteria</taxon>
        <taxon>Campylobacterales</taxon>
        <taxon>Campylobacteraceae</taxon>
        <taxon>Campylobacter</taxon>
    </lineage>
</organism>
<keyword evidence="10 17" id="KW-1133">Transmembrane helix</keyword>
<dbReference type="InterPro" id="IPR048254">
    <property type="entry name" value="CDP_ALCOHOL_P_TRANSF_CS"/>
</dbReference>
<dbReference type="NCBIfam" id="TIGR00473">
    <property type="entry name" value="pssA"/>
    <property type="match status" value="1"/>
</dbReference>
<dbReference type="EMBL" id="PDHH01000003">
    <property type="protein sequence ID" value="PSM52371.1"/>
    <property type="molecule type" value="Genomic_DNA"/>
</dbReference>
<evidence type="ECO:0000256" key="16">
    <source>
        <dbReference type="RuleBase" id="RU003750"/>
    </source>
</evidence>
<evidence type="ECO:0000256" key="4">
    <source>
        <dbReference type="ARBA" id="ARBA00010441"/>
    </source>
</evidence>
<evidence type="ECO:0000256" key="6">
    <source>
        <dbReference type="ARBA" id="ARBA00017171"/>
    </source>
</evidence>
<keyword evidence="9 17" id="KW-0812">Transmembrane</keyword>
<evidence type="ECO:0000256" key="10">
    <source>
        <dbReference type="ARBA" id="ARBA00022989"/>
    </source>
</evidence>
<dbReference type="InterPro" id="IPR004533">
    <property type="entry name" value="CDP-diaglyc--ser_O-PTrfase"/>
</dbReference>
<feature type="transmembrane region" description="Helical" evidence="17">
    <location>
        <begin position="89"/>
        <end position="107"/>
    </location>
</feature>
<evidence type="ECO:0000256" key="13">
    <source>
        <dbReference type="ARBA" id="ARBA00023209"/>
    </source>
</evidence>
<keyword evidence="11" id="KW-0443">Lipid metabolism</keyword>
<feature type="transmembrane region" description="Helical" evidence="17">
    <location>
        <begin position="205"/>
        <end position="225"/>
    </location>
</feature>
<evidence type="ECO:0000256" key="1">
    <source>
        <dbReference type="ARBA" id="ARBA00000287"/>
    </source>
</evidence>
<keyword evidence="7" id="KW-0444">Lipid biosynthesis</keyword>
<feature type="transmembrane region" description="Helical" evidence="17">
    <location>
        <begin position="151"/>
        <end position="170"/>
    </location>
</feature>
<evidence type="ECO:0000256" key="11">
    <source>
        <dbReference type="ARBA" id="ARBA00023098"/>
    </source>
</evidence>
<dbReference type="Gene3D" id="1.20.120.1760">
    <property type="match status" value="1"/>
</dbReference>
<dbReference type="EC" id="2.7.8.8" evidence="5"/>
<comment type="subcellular location">
    <subcellularLocation>
        <location evidence="3">Endomembrane system</location>
    </subcellularLocation>
    <subcellularLocation>
        <location evidence="2">Membrane</location>
        <topology evidence="2">Multi-pass membrane protein</topology>
    </subcellularLocation>
</comment>
<evidence type="ECO:0000313" key="19">
    <source>
        <dbReference type="Proteomes" id="UP000240535"/>
    </source>
</evidence>
<evidence type="ECO:0000256" key="2">
    <source>
        <dbReference type="ARBA" id="ARBA00004141"/>
    </source>
</evidence>
<comment type="caution">
    <text evidence="18">The sequence shown here is derived from an EMBL/GenBank/DDBJ whole genome shotgun (WGS) entry which is preliminary data.</text>
</comment>
<dbReference type="GO" id="GO:0003882">
    <property type="term" value="F:CDP-diacylglycerol-serine O-phosphatidyltransferase activity"/>
    <property type="evidence" value="ECO:0007669"/>
    <property type="project" value="UniProtKB-EC"/>
</dbReference>
<dbReference type="InterPro" id="IPR000462">
    <property type="entry name" value="CDP-OH_P_trans"/>
</dbReference>
<dbReference type="GO" id="GO:0012505">
    <property type="term" value="C:endomembrane system"/>
    <property type="evidence" value="ECO:0007669"/>
    <property type="project" value="UniProtKB-SubCell"/>
</dbReference>
<dbReference type="OrthoDB" id="9777147at2"/>
<protein>
    <recommendedName>
        <fullName evidence="6">CDP-diacylglycerol--serine O-phosphatidyltransferase</fullName>
        <ecNumber evidence="5">2.7.8.8</ecNumber>
    </recommendedName>
    <alternativeName>
        <fullName evidence="15">Phosphatidylserine synthase</fullName>
    </alternativeName>
</protein>
<dbReference type="Pfam" id="PF01066">
    <property type="entry name" value="CDP-OH_P_transf"/>
    <property type="match status" value="1"/>
</dbReference>
<sequence>MYIIPNLFTASSCFFGILSIVASIGGNYEKAVIYIFISLLLDGLDGRVARMTKTTSAFGIEFDSLADIIAFGAAPAILFYSVVGNSFNKFGILATGIFVVFAAIRLARFNITTQSNEPNVFIGLPLPTAAIALSVWIKIYINYDFAKEFEWIYIVGVIVLSLLMVSNIRYPSFKKINFSQTKFRQFLIISILILSILYLRPIEFFVIATTIYIFYGIIRAVLNLYTIKFKKIDKAN</sequence>
<evidence type="ECO:0000313" key="18">
    <source>
        <dbReference type="EMBL" id="PSM52371.1"/>
    </source>
</evidence>
<name>A0A2P8R1K6_9BACT</name>
<feature type="transmembrane region" description="Helical" evidence="17">
    <location>
        <begin position="119"/>
        <end position="139"/>
    </location>
</feature>
<keyword evidence="8 16" id="KW-0808">Transferase</keyword>
<evidence type="ECO:0000256" key="9">
    <source>
        <dbReference type="ARBA" id="ARBA00022692"/>
    </source>
</evidence>
<proteinExistence type="inferred from homology"/>
<dbReference type="Proteomes" id="UP000240535">
    <property type="component" value="Unassembled WGS sequence"/>
</dbReference>
<dbReference type="PROSITE" id="PS00379">
    <property type="entry name" value="CDP_ALCOHOL_P_TRANSF"/>
    <property type="match status" value="1"/>
</dbReference>
<evidence type="ECO:0000256" key="17">
    <source>
        <dbReference type="SAM" id="Phobius"/>
    </source>
</evidence>